<accession>A0A167PWQ3</accession>
<dbReference type="AlphaFoldDB" id="A0A167PWQ3"/>
<evidence type="ECO:0000313" key="4">
    <source>
        <dbReference type="Proteomes" id="UP000076738"/>
    </source>
</evidence>
<sequence>MARHKDKGKSRALETSPLLPPTASSPPARRPSLSPLGEAEASSSSPTAPSSYQTFPPRPRPNRTLSHLLTTFLLLLSLFLLASLLLLLLGYSYAYPSARSPPSELLAHAVHLRGPTNLQVLNLTSSGLYIQLDGEIGVDADWLLGFRSSDESAGWAERCRRALGRWGVERVQAVDVRLSTIALSSRSGMIATLQVPQLTIPLTPSLRALSSEEELDSPESELAKSWLSPITIDVLVSPSQDAAALARFAQESWASGKIELEASTKWVTVSPSGLGSPPSGSKGEDGPGSARWSWRMNPSSWLTLHKSDLLTEIKLKIPSLPGFPRPGTPLREFLSQLSLDSYAVHPLPAPAPAPGADPGSGNTTHTQLAIEGSASLPFPLLPSFPPLGQFKWPYEIPFLVSLLPLPNATEGEPGASANANGTLSPLPIATVHTSPLLIPPPGPRLSISLSGLLLPPPPDSPLLSAFLTAYLSGAPYPILLTSPPPHPGLPAFLSPFLSHIQLSHQFPGAHPRPKLLQSVQINGMRILPSNKPNEFLISGTIEARISLPPAFSSLAFDAEQVQPDVYITDGPPLPGLVNAFARLDSPLLPTVQENLTLLAPLDEVPVQILPGREKAFRAFVQKVIFKRDGAWAGVKGRCGVWALVGGLGEVVVRGVGVEGGSRVGRGGAGEEGWEMLQAWGSRLECGMWECEVEM</sequence>
<name>A0A167PWQ3_CALVF</name>
<dbReference type="Proteomes" id="UP000076738">
    <property type="component" value="Unassembled WGS sequence"/>
</dbReference>
<feature type="compositionally biased region" description="Basic residues" evidence="1">
    <location>
        <begin position="1"/>
        <end position="10"/>
    </location>
</feature>
<keyword evidence="2" id="KW-0472">Membrane</keyword>
<organism evidence="3 4">
    <name type="scientific">Calocera viscosa (strain TUFC12733)</name>
    <dbReference type="NCBI Taxonomy" id="1330018"/>
    <lineage>
        <taxon>Eukaryota</taxon>
        <taxon>Fungi</taxon>
        <taxon>Dikarya</taxon>
        <taxon>Basidiomycota</taxon>
        <taxon>Agaricomycotina</taxon>
        <taxon>Dacrymycetes</taxon>
        <taxon>Dacrymycetales</taxon>
        <taxon>Dacrymycetaceae</taxon>
        <taxon>Calocera</taxon>
    </lineage>
</organism>
<dbReference type="STRING" id="1330018.A0A167PWQ3"/>
<feature type="region of interest" description="Disordered" evidence="1">
    <location>
        <begin position="1"/>
        <end position="60"/>
    </location>
</feature>
<keyword evidence="2" id="KW-0812">Transmembrane</keyword>
<proteinExistence type="predicted"/>
<keyword evidence="4" id="KW-1185">Reference proteome</keyword>
<feature type="region of interest" description="Disordered" evidence="1">
    <location>
        <begin position="269"/>
        <end position="290"/>
    </location>
</feature>
<evidence type="ECO:0000256" key="1">
    <source>
        <dbReference type="SAM" id="MobiDB-lite"/>
    </source>
</evidence>
<dbReference type="OrthoDB" id="10039566at2759"/>
<gene>
    <name evidence="3" type="ORF">CALVIDRAFT_596296</name>
</gene>
<keyword evidence="2" id="KW-1133">Transmembrane helix</keyword>
<dbReference type="EMBL" id="KV417273">
    <property type="protein sequence ID" value="KZO99193.1"/>
    <property type="molecule type" value="Genomic_DNA"/>
</dbReference>
<protein>
    <submittedName>
        <fullName evidence="3">Uncharacterized protein</fullName>
    </submittedName>
</protein>
<evidence type="ECO:0000256" key="2">
    <source>
        <dbReference type="SAM" id="Phobius"/>
    </source>
</evidence>
<feature type="compositionally biased region" description="Low complexity" evidence="1">
    <location>
        <begin position="270"/>
        <end position="281"/>
    </location>
</feature>
<feature type="compositionally biased region" description="Low complexity" evidence="1">
    <location>
        <begin position="25"/>
        <end position="51"/>
    </location>
</feature>
<evidence type="ECO:0000313" key="3">
    <source>
        <dbReference type="EMBL" id="KZO99193.1"/>
    </source>
</evidence>
<feature type="transmembrane region" description="Helical" evidence="2">
    <location>
        <begin position="68"/>
        <end position="94"/>
    </location>
</feature>
<reference evidence="3 4" key="1">
    <citation type="journal article" date="2016" name="Mol. Biol. Evol.">
        <title>Comparative Genomics of Early-Diverging Mushroom-Forming Fungi Provides Insights into the Origins of Lignocellulose Decay Capabilities.</title>
        <authorList>
            <person name="Nagy L.G."/>
            <person name="Riley R."/>
            <person name="Tritt A."/>
            <person name="Adam C."/>
            <person name="Daum C."/>
            <person name="Floudas D."/>
            <person name="Sun H."/>
            <person name="Yadav J.S."/>
            <person name="Pangilinan J."/>
            <person name="Larsson K.H."/>
            <person name="Matsuura K."/>
            <person name="Barry K."/>
            <person name="Labutti K."/>
            <person name="Kuo R."/>
            <person name="Ohm R.A."/>
            <person name="Bhattacharya S.S."/>
            <person name="Shirouzu T."/>
            <person name="Yoshinaga Y."/>
            <person name="Martin F.M."/>
            <person name="Grigoriev I.V."/>
            <person name="Hibbett D.S."/>
        </authorList>
    </citation>
    <scope>NUCLEOTIDE SEQUENCE [LARGE SCALE GENOMIC DNA]</scope>
    <source>
        <strain evidence="3 4">TUFC12733</strain>
    </source>
</reference>